<evidence type="ECO:0000256" key="6">
    <source>
        <dbReference type="RuleBase" id="RU361188"/>
    </source>
</evidence>
<reference evidence="8 9" key="1">
    <citation type="journal article" date="2018" name="Gigascience">
        <title>Genomes of trombidid mites reveal novel predicted allergens and laterally-transferred genes associated with secondary metabolism.</title>
        <authorList>
            <person name="Dong X."/>
            <person name="Chaisiri K."/>
            <person name="Xia D."/>
            <person name="Armstrong S.D."/>
            <person name="Fang Y."/>
            <person name="Donnelly M.J."/>
            <person name="Kadowaki T."/>
            <person name="McGarry J.W."/>
            <person name="Darby A.C."/>
            <person name="Makepeace B.L."/>
        </authorList>
    </citation>
    <scope>NUCLEOTIDE SEQUENCE [LARGE SCALE GENOMIC DNA]</scope>
    <source>
        <strain evidence="8">UoL-WK</strain>
    </source>
</reference>
<proteinExistence type="inferred from homology"/>
<dbReference type="Gene3D" id="3.20.20.80">
    <property type="entry name" value="Glycosidases"/>
    <property type="match status" value="2"/>
</dbReference>
<comment type="similarity">
    <text evidence="2 6">Belongs to the glycosyl hydrolase 30 family.</text>
</comment>
<gene>
    <name evidence="8" type="ORF">B4U79_15997</name>
</gene>
<evidence type="ECO:0000256" key="3">
    <source>
        <dbReference type="ARBA" id="ARBA00012658"/>
    </source>
</evidence>
<keyword evidence="6" id="KW-0746">Sphingolipid metabolism</keyword>
<dbReference type="SUPFAM" id="SSF51445">
    <property type="entry name" value="(Trans)glycosidases"/>
    <property type="match status" value="1"/>
</dbReference>
<keyword evidence="4" id="KW-0732">Signal</keyword>
<feature type="domain" description="Glycosyl hydrolase family 30 TIM-barrel" evidence="7">
    <location>
        <begin position="88"/>
        <end position="144"/>
    </location>
</feature>
<name>A0A3S3SQA4_9ACAR</name>
<dbReference type="GO" id="GO:0004348">
    <property type="term" value="F:glucosylceramidase activity"/>
    <property type="evidence" value="ECO:0007669"/>
    <property type="project" value="UniProtKB-EC"/>
</dbReference>
<dbReference type="OrthoDB" id="2160638at2759"/>
<dbReference type="EMBL" id="NCKU01000066">
    <property type="protein sequence ID" value="RWS17506.1"/>
    <property type="molecule type" value="Genomic_DNA"/>
</dbReference>
<dbReference type="STRING" id="1965070.A0A3S3SQA4"/>
<protein>
    <recommendedName>
        <fullName evidence="3 6">Glucosylceramidase</fullName>
        <ecNumber evidence="3 6">3.2.1.45</ecNumber>
    </recommendedName>
</protein>
<accession>A0A3S3SQA4</accession>
<evidence type="ECO:0000256" key="5">
    <source>
        <dbReference type="ARBA" id="ARBA00022801"/>
    </source>
</evidence>
<evidence type="ECO:0000313" key="8">
    <source>
        <dbReference type="EMBL" id="RWS17506.1"/>
    </source>
</evidence>
<dbReference type="EC" id="3.2.1.45" evidence="3 6"/>
<dbReference type="GO" id="GO:0016020">
    <property type="term" value="C:membrane"/>
    <property type="evidence" value="ECO:0007669"/>
    <property type="project" value="GOC"/>
</dbReference>
<organism evidence="8 9">
    <name type="scientific">Dinothrombium tinctorium</name>
    <dbReference type="NCBI Taxonomy" id="1965070"/>
    <lineage>
        <taxon>Eukaryota</taxon>
        <taxon>Metazoa</taxon>
        <taxon>Ecdysozoa</taxon>
        <taxon>Arthropoda</taxon>
        <taxon>Chelicerata</taxon>
        <taxon>Arachnida</taxon>
        <taxon>Acari</taxon>
        <taxon>Acariformes</taxon>
        <taxon>Trombidiformes</taxon>
        <taxon>Prostigmata</taxon>
        <taxon>Anystina</taxon>
        <taxon>Parasitengona</taxon>
        <taxon>Trombidioidea</taxon>
        <taxon>Trombidiidae</taxon>
        <taxon>Dinothrombium</taxon>
    </lineage>
</organism>
<comment type="caution">
    <text evidence="8">The sequence shown here is derived from an EMBL/GenBank/DDBJ whole genome shotgun (WGS) entry which is preliminary data.</text>
</comment>
<evidence type="ECO:0000256" key="2">
    <source>
        <dbReference type="ARBA" id="ARBA00005382"/>
    </source>
</evidence>
<evidence type="ECO:0000256" key="1">
    <source>
        <dbReference type="ARBA" id="ARBA00001013"/>
    </source>
</evidence>
<dbReference type="SUPFAM" id="SSF51011">
    <property type="entry name" value="Glycosyl hydrolase domain"/>
    <property type="match status" value="1"/>
</dbReference>
<dbReference type="InterPro" id="IPR001139">
    <property type="entry name" value="Glyco_hydro_30"/>
</dbReference>
<dbReference type="Pfam" id="PF02055">
    <property type="entry name" value="Glyco_hydro_30"/>
    <property type="match status" value="1"/>
</dbReference>
<dbReference type="PANTHER" id="PTHR11069">
    <property type="entry name" value="GLUCOSYLCERAMIDASE"/>
    <property type="match status" value="1"/>
</dbReference>
<dbReference type="InterPro" id="IPR017853">
    <property type="entry name" value="GH"/>
</dbReference>
<dbReference type="InterPro" id="IPR033453">
    <property type="entry name" value="Glyco_hydro_30_TIM-barrel"/>
</dbReference>
<evidence type="ECO:0000313" key="9">
    <source>
        <dbReference type="Proteomes" id="UP000285301"/>
    </source>
</evidence>
<evidence type="ECO:0000256" key="4">
    <source>
        <dbReference type="ARBA" id="ARBA00022729"/>
    </source>
</evidence>
<keyword evidence="6" id="KW-0326">Glycosidase</keyword>
<dbReference type="PANTHER" id="PTHR11069:SF23">
    <property type="entry name" value="LYSOSOMAL ACID GLUCOSYLCERAMIDASE"/>
    <property type="match status" value="1"/>
</dbReference>
<keyword evidence="9" id="KW-1185">Reference proteome</keyword>
<comment type="catalytic activity">
    <reaction evidence="1">
        <text>a beta-D-glucosyl-(1&lt;-&gt;1')-N-acylsphing-4-enine + H2O = an N-acylsphing-4-enine + D-glucose</text>
        <dbReference type="Rhea" id="RHEA:13269"/>
        <dbReference type="ChEBI" id="CHEBI:4167"/>
        <dbReference type="ChEBI" id="CHEBI:15377"/>
        <dbReference type="ChEBI" id="CHEBI:22801"/>
        <dbReference type="ChEBI" id="CHEBI:52639"/>
        <dbReference type="EC" id="3.2.1.45"/>
    </reaction>
    <physiologicalReaction direction="left-to-right" evidence="1">
        <dbReference type="Rhea" id="RHEA:13270"/>
    </physiologicalReaction>
</comment>
<dbReference type="GO" id="GO:0006680">
    <property type="term" value="P:glucosylceramide catabolic process"/>
    <property type="evidence" value="ECO:0007669"/>
    <property type="project" value="TreeGrafter"/>
</dbReference>
<dbReference type="AlphaFoldDB" id="A0A3S3SQA4"/>
<keyword evidence="6" id="KW-0443">Lipid metabolism</keyword>
<sequence length="231" mass="26259">MRKKKTCNPQDFGAGSVVCVCNITYCDEFEPVNVKPAFATIIESSKDGKRFFRRQISIRTQKENNATNYETDSYFEIVINRAKKYQRILGFGGTFVDSAPINIMSWPPSMARRIIRDYYSDHGLQFTVERIPIGGCDYSTRLYTVWSASAWIKTSNSLIGGTLKGKPGGKYYEIWANYLIKQFFTDESSVMIIDDNIDVLLPFTKAILEDSSARNFVSGIACQSYKNNVYP</sequence>
<evidence type="ECO:0000259" key="7">
    <source>
        <dbReference type="Pfam" id="PF02055"/>
    </source>
</evidence>
<dbReference type="Proteomes" id="UP000285301">
    <property type="component" value="Unassembled WGS sequence"/>
</dbReference>
<dbReference type="PRINTS" id="PR00843">
    <property type="entry name" value="GLHYDRLASE30"/>
</dbReference>
<keyword evidence="5 6" id="KW-0378">Hydrolase</keyword>